<accession>A0A455STV2</accession>
<protein>
    <submittedName>
        <fullName evidence="2">Uncharacterized protein</fullName>
    </submittedName>
</protein>
<evidence type="ECO:0000256" key="1">
    <source>
        <dbReference type="SAM" id="MobiDB-lite"/>
    </source>
</evidence>
<gene>
    <name evidence="2" type="ORF">KTC_53220</name>
</gene>
<sequence>MQWGQPYYQPPSQPQDTRYQDAYYANMSSQQQAEPMSYEGGYQPAESYQEKVETAYYQPPKQSSVYRDYEEPQAQYPEQMPPMPPMRQ</sequence>
<evidence type="ECO:0000313" key="2">
    <source>
        <dbReference type="EMBL" id="BBH90571.1"/>
    </source>
</evidence>
<dbReference type="AlphaFoldDB" id="A0A455STV2"/>
<proteinExistence type="predicted"/>
<feature type="region of interest" description="Disordered" evidence="1">
    <location>
        <begin position="1"/>
        <end position="88"/>
    </location>
</feature>
<reference evidence="2" key="1">
    <citation type="submission" date="2018-12" db="EMBL/GenBank/DDBJ databases">
        <title>Novel natural products biosynthetic potential of the class Ktedonobacteria.</title>
        <authorList>
            <person name="Zheng Y."/>
            <person name="Saitou A."/>
            <person name="Wang C.M."/>
            <person name="Toyoda A."/>
            <person name="Minakuchi Y."/>
            <person name="Sekiguchi Y."/>
            <person name="Ueda K."/>
            <person name="Takano H."/>
            <person name="Sakai Y."/>
            <person name="Yokota A."/>
            <person name="Yabe S."/>
        </authorList>
    </citation>
    <scope>NUCLEOTIDE SEQUENCE</scope>
    <source>
        <strain evidence="2">COM3</strain>
    </source>
</reference>
<organism evidence="2">
    <name type="scientific">Thermosporothrix sp. COM3</name>
    <dbReference type="NCBI Taxonomy" id="2490863"/>
    <lineage>
        <taxon>Bacteria</taxon>
        <taxon>Bacillati</taxon>
        <taxon>Chloroflexota</taxon>
        <taxon>Ktedonobacteria</taxon>
        <taxon>Ktedonobacterales</taxon>
        <taxon>Thermosporotrichaceae</taxon>
        <taxon>Thermosporothrix</taxon>
    </lineage>
</organism>
<dbReference type="EMBL" id="AP019376">
    <property type="protein sequence ID" value="BBH90571.1"/>
    <property type="molecule type" value="Genomic_DNA"/>
</dbReference>
<name>A0A455STV2_9CHLR</name>
<feature type="compositionally biased region" description="Pro residues" evidence="1">
    <location>
        <begin position="79"/>
        <end position="88"/>
    </location>
</feature>